<sequence>MLLSATSSKKNKKRAPAELSWVLNNLPDFDHLKFLNTLLGILKEKLQVNYDNWKRSNESKLYWKSRNNGTEQEENVVEQENLLSSTSITEPSVVTVTMNDSLTNKSDVEIAVEDIKSMVSWPEGEDIFFCEINLTAVIRKIQSFTLNCVETRKLTYESHTHYLLSISSIILITRNPAPDSVQVFSLSPNIIRHKMLRYYGINVEKFPRSLLVELLHLVVLVDQERMTRLEAQAHLTQKQHQLG</sequence>
<dbReference type="EMBL" id="PJQL01000879">
    <property type="protein sequence ID" value="RCH92081.1"/>
    <property type="molecule type" value="Genomic_DNA"/>
</dbReference>
<organism evidence="1 2">
    <name type="scientific">Rhizopus azygosporus</name>
    <name type="common">Rhizopus microsporus var. azygosporus</name>
    <dbReference type="NCBI Taxonomy" id="86630"/>
    <lineage>
        <taxon>Eukaryota</taxon>
        <taxon>Fungi</taxon>
        <taxon>Fungi incertae sedis</taxon>
        <taxon>Mucoromycota</taxon>
        <taxon>Mucoromycotina</taxon>
        <taxon>Mucoromycetes</taxon>
        <taxon>Mucorales</taxon>
        <taxon>Mucorineae</taxon>
        <taxon>Rhizopodaceae</taxon>
        <taxon>Rhizopus</taxon>
    </lineage>
</organism>
<reference evidence="1 2" key="1">
    <citation type="journal article" date="2018" name="G3 (Bethesda)">
        <title>Phylogenetic and Phylogenomic Definition of Rhizopus Species.</title>
        <authorList>
            <person name="Gryganskyi A.P."/>
            <person name="Golan J."/>
            <person name="Dolatabadi S."/>
            <person name="Mondo S."/>
            <person name="Robb S."/>
            <person name="Idnurm A."/>
            <person name="Muszewska A."/>
            <person name="Steczkiewicz K."/>
            <person name="Masonjones S."/>
            <person name="Liao H.L."/>
            <person name="Gajdeczka M.T."/>
            <person name="Anike F."/>
            <person name="Vuek A."/>
            <person name="Anishchenko I.M."/>
            <person name="Voigt K."/>
            <person name="de Hoog G.S."/>
            <person name="Smith M.E."/>
            <person name="Heitman J."/>
            <person name="Vilgalys R."/>
            <person name="Stajich J.E."/>
        </authorList>
    </citation>
    <scope>NUCLEOTIDE SEQUENCE [LARGE SCALE GENOMIC DNA]</scope>
    <source>
        <strain evidence="1 2">CBS 357.93</strain>
    </source>
</reference>
<dbReference type="AlphaFoldDB" id="A0A367JQW4"/>
<feature type="non-terminal residue" evidence="1">
    <location>
        <position position="243"/>
    </location>
</feature>
<gene>
    <name evidence="1" type="ORF">CU097_013204</name>
</gene>
<accession>A0A367JQW4</accession>
<comment type="caution">
    <text evidence="1">The sequence shown here is derived from an EMBL/GenBank/DDBJ whole genome shotgun (WGS) entry which is preliminary data.</text>
</comment>
<dbReference type="Proteomes" id="UP000252139">
    <property type="component" value="Unassembled WGS sequence"/>
</dbReference>
<name>A0A367JQW4_RHIAZ</name>
<keyword evidence="2" id="KW-1185">Reference proteome</keyword>
<proteinExistence type="predicted"/>
<evidence type="ECO:0000313" key="1">
    <source>
        <dbReference type="EMBL" id="RCH92081.1"/>
    </source>
</evidence>
<protein>
    <submittedName>
        <fullName evidence="1">Uncharacterized protein</fullName>
    </submittedName>
</protein>
<evidence type="ECO:0000313" key="2">
    <source>
        <dbReference type="Proteomes" id="UP000252139"/>
    </source>
</evidence>